<evidence type="ECO:0000256" key="1">
    <source>
        <dbReference type="SAM" id="MobiDB-lite"/>
    </source>
</evidence>
<feature type="compositionally biased region" description="Low complexity" evidence="1">
    <location>
        <begin position="406"/>
        <end position="415"/>
    </location>
</feature>
<protein>
    <submittedName>
        <fullName evidence="3">Uncharacterized protein LOC122133508 isoform X1</fullName>
    </submittedName>
</protein>
<dbReference type="PANTHER" id="PTHR47773">
    <property type="entry name" value="SI:DKEY-9I5.2-RELATED"/>
    <property type="match status" value="1"/>
</dbReference>
<dbReference type="AlphaFoldDB" id="A0A8M1KT23"/>
<dbReference type="OrthoDB" id="10058592at2759"/>
<accession>A0A8M1KT23</accession>
<feature type="compositionally biased region" description="Acidic residues" evidence="1">
    <location>
        <begin position="355"/>
        <end position="385"/>
    </location>
</feature>
<name>A0A8M1KT23_CLUHA</name>
<dbReference type="GeneID" id="122133508"/>
<proteinExistence type="predicted"/>
<feature type="region of interest" description="Disordered" evidence="1">
    <location>
        <begin position="352"/>
        <end position="434"/>
    </location>
</feature>
<gene>
    <name evidence="3" type="primary">LOC122133508</name>
</gene>
<dbReference type="KEGG" id="char:122133508"/>
<organism evidence="2 3">
    <name type="scientific">Clupea harengus</name>
    <name type="common">Atlantic herring</name>
    <dbReference type="NCBI Taxonomy" id="7950"/>
    <lineage>
        <taxon>Eukaryota</taxon>
        <taxon>Metazoa</taxon>
        <taxon>Chordata</taxon>
        <taxon>Craniata</taxon>
        <taxon>Vertebrata</taxon>
        <taxon>Euteleostomi</taxon>
        <taxon>Actinopterygii</taxon>
        <taxon>Neopterygii</taxon>
        <taxon>Teleostei</taxon>
        <taxon>Clupei</taxon>
        <taxon>Clupeiformes</taxon>
        <taxon>Clupeoidei</taxon>
        <taxon>Clupeidae</taxon>
        <taxon>Clupea</taxon>
    </lineage>
</organism>
<keyword evidence="2" id="KW-1185">Reference proteome</keyword>
<evidence type="ECO:0000313" key="2">
    <source>
        <dbReference type="Proteomes" id="UP000515152"/>
    </source>
</evidence>
<reference evidence="3" key="1">
    <citation type="submission" date="2025-08" db="UniProtKB">
        <authorList>
            <consortium name="RefSeq"/>
        </authorList>
    </citation>
    <scope>IDENTIFICATION</scope>
</reference>
<dbReference type="PANTHER" id="PTHR47773:SF1">
    <property type="entry name" value="C2H2-TYPE DOMAIN-CONTAINING PROTEIN"/>
    <property type="match status" value="1"/>
</dbReference>
<dbReference type="Proteomes" id="UP000515152">
    <property type="component" value="Chromosome 15"/>
</dbReference>
<sequence>MCFSVAQITKKLAGGAAGTAAWVTNVGNEYGQVLVSVLTAAEGGGLANMAAGLMGRYRVAGKAPPKVLYVDRDCCVTVGQSKTAEMFHEWHELKVRLDVWHLMRRFARGVTTDSHQLYGLFMARLSFAIFEWDDGDVARLTEAKQSEEGRGAHIKLTAKELARHCRRRTRGAAETERLLQEVLDTFWEAVDTMGVPLIDRARMEEIWSTQRRHLDCIQDPAGVELYTQTGELTKGGVRLPVYRCARGSTSLESFHLHLCRFIPGTSASDLHFQVYLLEGLVRWNENRGRAAVEGGQRPALRCFSAQLQHSFNQLTQEFLGRTLVENYTKPREYTGELIGVEYLYSQTGAVLQQDWDPDTPDGTGEAEEDWKDGDEGFEEEEEEPEEIRLLSHHHALLLRPPEPRGAPATAAVAEASTSQSGPKHTPPDEEEDDVSRGIPVFISPVRVIVWCGFMSRLCAFLQDVVGPDGHGGYQLVVPLAHALVDLRHRAFIPSRQARDIIALWQKLSDRDKAPVTYPPRHQDRLVKGRFKTTQRRHAHTPGVDSVKR</sequence>
<evidence type="ECO:0000313" key="3">
    <source>
        <dbReference type="RefSeq" id="XP_042565800.1"/>
    </source>
</evidence>
<dbReference type="RefSeq" id="XP_042565800.1">
    <property type="nucleotide sequence ID" value="XM_042709866.1"/>
</dbReference>